<dbReference type="PANTHER" id="PTHR11735">
    <property type="entry name" value="TRNA N6-ADENOSINE THREONYLCARBAMOYLTRANSFERASE"/>
    <property type="match status" value="1"/>
</dbReference>
<dbReference type="GO" id="GO:0002949">
    <property type="term" value="P:tRNA threonylcarbamoyladenosine modification"/>
    <property type="evidence" value="ECO:0007669"/>
    <property type="project" value="InterPro"/>
</dbReference>
<dbReference type="KEGG" id="taz:TREAZ_0332"/>
<name>F5YDJ4_LEAAZ</name>
<reference evidence="2 3" key="2">
    <citation type="journal article" date="2011" name="ISME J.">
        <title>RNA-seq reveals cooperative metabolic interactions between two termite-gut spirochete species in co-culture.</title>
        <authorList>
            <person name="Rosenthal A.Z."/>
            <person name="Matson E.G."/>
            <person name="Eldar A."/>
            <person name="Leadbetter J.R."/>
        </authorList>
    </citation>
    <scope>NUCLEOTIDE SEQUENCE [LARGE SCALE GENOMIC DNA]</scope>
    <source>
        <strain evidence="3">ATCC BAA-888 / DSM 13862 / ZAS-9</strain>
    </source>
</reference>
<dbReference type="InterPro" id="IPR043129">
    <property type="entry name" value="ATPase_NBD"/>
</dbReference>
<dbReference type="STRING" id="545695.TREAZ_0332"/>
<dbReference type="RefSeq" id="WP_015711608.1">
    <property type="nucleotide sequence ID" value="NC_015577.1"/>
</dbReference>
<organism evidence="2 3">
    <name type="scientific">Leadbettera azotonutricia (strain ATCC BAA-888 / DSM 13862 / ZAS-9)</name>
    <name type="common">Treponema azotonutricium</name>
    <dbReference type="NCBI Taxonomy" id="545695"/>
    <lineage>
        <taxon>Bacteria</taxon>
        <taxon>Pseudomonadati</taxon>
        <taxon>Spirochaetota</taxon>
        <taxon>Spirochaetia</taxon>
        <taxon>Spirochaetales</taxon>
        <taxon>Breznakiellaceae</taxon>
        <taxon>Leadbettera</taxon>
    </lineage>
</organism>
<proteinExistence type="predicted"/>
<dbReference type="HOGENOM" id="CLU_064886_0_0_12"/>
<dbReference type="AlphaFoldDB" id="F5YDJ4"/>
<dbReference type="FunCoup" id="F5YDJ4">
    <property type="interactions" value="321"/>
</dbReference>
<accession>F5YDJ4</accession>
<dbReference type="CDD" id="cd24032">
    <property type="entry name" value="ASKHA_NBD_TsaB"/>
    <property type="match status" value="1"/>
</dbReference>
<dbReference type="Pfam" id="PF00814">
    <property type="entry name" value="TsaD"/>
    <property type="match status" value="1"/>
</dbReference>
<dbReference type="GO" id="GO:0005829">
    <property type="term" value="C:cytosol"/>
    <property type="evidence" value="ECO:0007669"/>
    <property type="project" value="TreeGrafter"/>
</dbReference>
<dbReference type="InterPro" id="IPR022496">
    <property type="entry name" value="T6A_TsaB"/>
</dbReference>
<dbReference type="Proteomes" id="UP000009222">
    <property type="component" value="Chromosome"/>
</dbReference>
<sequence length="231" mass="25136">MNILALDTTGSVLSAALSSPDGTRHVEIDAGSRHSELLMELIDWLFKSAGLKKEELELVACMKGPGSFTGLRIAYAAAKGLSLALGIPMAAVPTLDCIAYPFSIWPGLAIPCIDAKKSCFYAALYRGGKRLTDYLDASPETLAEAIAGTHDETLLKEPIALCGPGAEMLFPLIARILEKPERLAIFPLFRRGNSLSLLELVQMNDILHYREREFSGPLYLRKSDAELSLNL</sequence>
<dbReference type="InterPro" id="IPR000905">
    <property type="entry name" value="Gcp-like_dom"/>
</dbReference>
<reference evidence="3" key="1">
    <citation type="submission" date="2009-12" db="EMBL/GenBank/DDBJ databases">
        <title>Complete sequence of Treponema azotonutricium strain ZAS-9.</title>
        <authorList>
            <person name="Tetu S.G."/>
            <person name="Matson E."/>
            <person name="Ren Q."/>
            <person name="Seshadri R."/>
            <person name="Elbourne L."/>
            <person name="Hassan K.A."/>
            <person name="Durkin A."/>
            <person name="Radune D."/>
            <person name="Mohamoud Y."/>
            <person name="Shay R."/>
            <person name="Jin S."/>
            <person name="Zhang X."/>
            <person name="Lucey K."/>
            <person name="Ballor N.R."/>
            <person name="Ottesen E."/>
            <person name="Rosenthal R."/>
            <person name="Allen A."/>
            <person name="Leadbetter J.R."/>
            <person name="Paulsen I.T."/>
        </authorList>
    </citation>
    <scope>NUCLEOTIDE SEQUENCE [LARGE SCALE GENOMIC DNA]</scope>
    <source>
        <strain evidence="3">ATCC BAA-888 / DSM 13862 / ZAS-9</strain>
    </source>
</reference>
<dbReference type="eggNOG" id="COG1214">
    <property type="taxonomic scope" value="Bacteria"/>
</dbReference>
<keyword evidence="3" id="KW-1185">Reference proteome</keyword>
<dbReference type="Gene3D" id="3.30.420.40">
    <property type="match status" value="2"/>
</dbReference>
<dbReference type="NCBIfam" id="TIGR03725">
    <property type="entry name" value="T6A_YeaZ"/>
    <property type="match status" value="1"/>
</dbReference>
<dbReference type="PANTHER" id="PTHR11735:SF11">
    <property type="entry name" value="TRNA THREONYLCARBAMOYLADENOSINE BIOSYNTHESIS PROTEIN TSAB"/>
    <property type="match status" value="1"/>
</dbReference>
<dbReference type="InParanoid" id="F5YDJ4"/>
<protein>
    <submittedName>
        <fullName evidence="2">Peptidase, M22 family</fullName>
    </submittedName>
</protein>
<dbReference type="SUPFAM" id="SSF53067">
    <property type="entry name" value="Actin-like ATPase domain"/>
    <property type="match status" value="1"/>
</dbReference>
<evidence type="ECO:0000313" key="2">
    <source>
        <dbReference type="EMBL" id="AEF83460.1"/>
    </source>
</evidence>
<dbReference type="EMBL" id="CP001841">
    <property type="protein sequence ID" value="AEF83460.1"/>
    <property type="molecule type" value="Genomic_DNA"/>
</dbReference>
<gene>
    <name evidence="2" type="ordered locus">TREAZ_0332</name>
</gene>
<feature type="domain" description="Gcp-like" evidence="1">
    <location>
        <begin position="30"/>
        <end position="146"/>
    </location>
</feature>
<dbReference type="OrthoDB" id="9784166at2"/>
<evidence type="ECO:0000313" key="3">
    <source>
        <dbReference type="Proteomes" id="UP000009222"/>
    </source>
</evidence>
<evidence type="ECO:0000259" key="1">
    <source>
        <dbReference type="Pfam" id="PF00814"/>
    </source>
</evidence>